<organism evidence="2 3">
    <name type="scientific">Dunaliella salina</name>
    <name type="common">Green alga</name>
    <name type="synonym">Protococcus salinus</name>
    <dbReference type="NCBI Taxonomy" id="3046"/>
    <lineage>
        <taxon>Eukaryota</taxon>
        <taxon>Viridiplantae</taxon>
        <taxon>Chlorophyta</taxon>
        <taxon>core chlorophytes</taxon>
        <taxon>Chlorophyceae</taxon>
        <taxon>CS clade</taxon>
        <taxon>Chlamydomonadales</taxon>
        <taxon>Dunaliellaceae</taxon>
        <taxon>Dunaliella</taxon>
    </lineage>
</organism>
<feature type="compositionally biased region" description="Low complexity" evidence="1">
    <location>
        <begin position="877"/>
        <end position="888"/>
    </location>
</feature>
<feature type="compositionally biased region" description="Pro residues" evidence="1">
    <location>
        <begin position="567"/>
        <end position="578"/>
    </location>
</feature>
<keyword evidence="3" id="KW-1185">Reference proteome</keyword>
<feature type="compositionally biased region" description="Basic and acidic residues" evidence="1">
    <location>
        <begin position="1001"/>
        <end position="1015"/>
    </location>
</feature>
<feature type="compositionally biased region" description="Gly residues" evidence="1">
    <location>
        <begin position="964"/>
        <end position="978"/>
    </location>
</feature>
<dbReference type="EMBL" id="MU069683">
    <property type="protein sequence ID" value="KAF5835913.1"/>
    <property type="molecule type" value="Genomic_DNA"/>
</dbReference>
<feature type="compositionally biased region" description="Pro residues" evidence="1">
    <location>
        <begin position="595"/>
        <end position="608"/>
    </location>
</feature>
<feature type="compositionally biased region" description="Basic and acidic residues" evidence="1">
    <location>
        <begin position="852"/>
        <end position="864"/>
    </location>
</feature>
<accession>A0ABQ7GMU0</accession>
<feature type="region of interest" description="Disordered" evidence="1">
    <location>
        <begin position="739"/>
        <end position="760"/>
    </location>
</feature>
<feature type="compositionally biased region" description="Low complexity" evidence="1">
    <location>
        <begin position="934"/>
        <end position="952"/>
    </location>
</feature>
<proteinExistence type="predicted"/>
<name>A0ABQ7GMU0_DUNSA</name>
<feature type="compositionally biased region" description="Low complexity" evidence="1">
    <location>
        <begin position="579"/>
        <end position="588"/>
    </location>
</feature>
<gene>
    <name evidence="2" type="ORF">DUNSADRAFT_6670</name>
</gene>
<feature type="region of interest" description="Disordered" evidence="1">
    <location>
        <begin position="545"/>
        <end position="609"/>
    </location>
</feature>
<dbReference type="Proteomes" id="UP000815325">
    <property type="component" value="Unassembled WGS sequence"/>
</dbReference>
<comment type="caution">
    <text evidence="2">The sequence shown here is derived from an EMBL/GenBank/DDBJ whole genome shotgun (WGS) entry which is preliminary data.</text>
</comment>
<reference evidence="2" key="1">
    <citation type="submission" date="2017-08" db="EMBL/GenBank/DDBJ databases">
        <authorList>
            <person name="Polle J.E."/>
            <person name="Barry K."/>
            <person name="Cushman J."/>
            <person name="Schmutz J."/>
            <person name="Tran D."/>
            <person name="Hathwaick L.T."/>
            <person name="Yim W.C."/>
            <person name="Jenkins J."/>
            <person name="Mckie-Krisberg Z.M."/>
            <person name="Prochnik S."/>
            <person name="Lindquist E."/>
            <person name="Dockter R.B."/>
            <person name="Adam C."/>
            <person name="Molina H."/>
            <person name="Bunkerborg J."/>
            <person name="Jin E."/>
            <person name="Buchheim M."/>
            <person name="Magnuson J."/>
        </authorList>
    </citation>
    <scope>NUCLEOTIDE SEQUENCE</scope>
    <source>
        <strain evidence="2">CCAP 19/18</strain>
    </source>
</reference>
<feature type="region of interest" description="Disordered" evidence="1">
    <location>
        <begin position="697"/>
        <end position="726"/>
    </location>
</feature>
<sequence length="1056" mass="115473">MLSSTLFEDLEVTPDEEERRLQEAMEEQRAAEAMQNAPPTKDFNVIKKHWLINWLEQLKHRLPPFQVKKMGIEKKEWSQNISDDRLDTVLQHLPAHEMQRLERMFARTAGIVDTLSTAMDLELVDYQVNAAQERHKHRSNAMVTASLDREAEPWQLIMGRFDKETGAAVTIQRAYRAFAARCKLFNYWPSDENPLHWKHWVEFRRQHGWGKEEMFDAKGNKIKRPQPKSEGRVKARYLETQSKKSQASIAQDFEARTALRNFARAQRMAEILQAKLAKTQEYDAKRREMQEKEQARLRAIQARHRAKFSGVDVRGALLDPVQRRALITQSVQELNAGRVLTQPLYRDFKCTQSFANRLNPPAHLFDLMQHFSAIHMYRKKLEVARKRGLAAPPLPDGADAEIIAMYDEVMANLTLKYKEDVETAYLQRRVPEAPPEGVRDDGVALYHDVLKRFKRLETGYDSDDAQPGKPRVRSLTGYGKDWLSAFEQSSRRRKRLLRVRSQGALGIHAASLPPSAVGGDAVYAALAVLEGAYAQSSSIQRTTPVIGEDEASPPVSYCSTPVAKPSTPQPAGYPPTPPSNRSSSNHPPDILSVGYPPPEVSSPLPAPPRKANMPTYLPLSTAAARKLAASVACCKMRLKRPLQLKDTAEMCGNSWFGLDMIVEGQCSPFACNDLFLLASILRTEWLPAAERAARKSAASSYMRQSSAGSTGVGPGNDGDRQSFAGSESGAARGLQVLGRRSIAHRPSNTGADSAYHPSRRSTCHNFSGLNPREALARSSAILHSPSGPLDGAANLRPLSACGVRQANECLAHAQQQQAVRACAQWDTNEDAVLGRTAAPAPACTDTQNGEGGTRKEPGDVKDGEGSPMRRKRKAKKAASSLPPALKAPNPGVPNEADDNNHELSPWGTLSPAAPASAPHTDSSTSPTTPPLPHSRPSAFSYAAAFASTSFKSTPDAPKPRASGGSIGGAGSSNLGGAGSLQQLCRAPPLGTAGSGALPGEADGKGEKEEDEERGKGGWVTPSITWTLMQHAWALGGLPREHYAQRSLGAKGLGRDK</sequence>
<feature type="compositionally biased region" description="Low complexity" evidence="1">
    <location>
        <begin position="908"/>
        <end position="926"/>
    </location>
</feature>
<protein>
    <submittedName>
        <fullName evidence="2">Uncharacterized protein</fullName>
    </submittedName>
</protein>
<evidence type="ECO:0000313" key="2">
    <source>
        <dbReference type="EMBL" id="KAF5835913.1"/>
    </source>
</evidence>
<evidence type="ECO:0000256" key="1">
    <source>
        <dbReference type="SAM" id="MobiDB-lite"/>
    </source>
</evidence>
<feature type="region of interest" description="Disordered" evidence="1">
    <location>
        <begin position="837"/>
        <end position="1021"/>
    </location>
</feature>
<evidence type="ECO:0000313" key="3">
    <source>
        <dbReference type="Proteomes" id="UP000815325"/>
    </source>
</evidence>